<accession>A0A0F5LES6</accession>
<comment type="caution">
    <text evidence="1">The sequence shown here is derived from an EMBL/GenBank/DDBJ whole genome shotgun (WGS) entry which is preliminary data.</text>
</comment>
<dbReference type="PATRIC" id="fig|361041.3.peg.3559"/>
<organism evidence="1 2">
    <name type="scientific">Devosia soli</name>
    <dbReference type="NCBI Taxonomy" id="361041"/>
    <lineage>
        <taxon>Bacteria</taxon>
        <taxon>Pseudomonadati</taxon>
        <taxon>Pseudomonadota</taxon>
        <taxon>Alphaproteobacteria</taxon>
        <taxon>Hyphomicrobiales</taxon>
        <taxon>Devosiaceae</taxon>
        <taxon>Devosia</taxon>
    </lineage>
</organism>
<evidence type="ECO:0000313" key="2">
    <source>
        <dbReference type="Proteomes" id="UP000033514"/>
    </source>
</evidence>
<reference evidence="1 2" key="1">
    <citation type="submission" date="2015-03" db="EMBL/GenBank/DDBJ databases">
        <authorList>
            <person name="Hassan Y.I."/>
            <person name="Lepp D."/>
            <person name="Zhou T."/>
        </authorList>
    </citation>
    <scope>NUCLEOTIDE SEQUENCE [LARGE SCALE GENOMIC DNA]</scope>
    <source>
        <strain evidence="1 2">GH2-10</strain>
    </source>
</reference>
<proteinExistence type="predicted"/>
<gene>
    <name evidence="1" type="ORF">VW35_00880</name>
</gene>
<dbReference type="EMBL" id="LAJG01000005">
    <property type="protein sequence ID" value="KKB80795.1"/>
    <property type="molecule type" value="Genomic_DNA"/>
</dbReference>
<keyword evidence="2" id="KW-1185">Reference proteome</keyword>
<protein>
    <submittedName>
        <fullName evidence="1">Uncharacterized protein</fullName>
    </submittedName>
</protein>
<dbReference type="Proteomes" id="UP000033514">
    <property type="component" value="Unassembled WGS sequence"/>
</dbReference>
<dbReference type="OrthoDB" id="8481846at2"/>
<dbReference type="AlphaFoldDB" id="A0A0F5LES6"/>
<name>A0A0F5LES6_9HYPH</name>
<dbReference type="STRING" id="361041.VW35_00880"/>
<sequence>MPENKLIHAFTLPGADAPPYINISRMPDGAVRVVVRGAIWPNGTSGTEEIVLPPDDWANLAQAVASEASA</sequence>
<dbReference type="RefSeq" id="WP_046141148.1">
    <property type="nucleotide sequence ID" value="NZ_LAJG01000005.1"/>
</dbReference>
<evidence type="ECO:0000313" key="1">
    <source>
        <dbReference type="EMBL" id="KKB80795.1"/>
    </source>
</evidence>